<dbReference type="RefSeq" id="WP_074654097.1">
    <property type="nucleotide sequence ID" value="NZ_FNSD01000001.1"/>
</dbReference>
<evidence type="ECO:0000256" key="3">
    <source>
        <dbReference type="ARBA" id="ARBA00023125"/>
    </source>
</evidence>
<dbReference type="EMBL" id="FNSD01000001">
    <property type="protein sequence ID" value="SEB95368.1"/>
    <property type="molecule type" value="Genomic_DNA"/>
</dbReference>
<dbReference type="GO" id="GO:0003677">
    <property type="term" value="F:DNA binding"/>
    <property type="evidence" value="ECO:0007669"/>
    <property type="project" value="UniProtKB-KW"/>
</dbReference>
<dbReference type="InterPro" id="IPR036390">
    <property type="entry name" value="WH_DNA-bd_sf"/>
</dbReference>
<evidence type="ECO:0000256" key="2">
    <source>
        <dbReference type="ARBA" id="ARBA00023015"/>
    </source>
</evidence>
<sequence length="129" mass="14421">MAAPRLSNLEFRIMEVLWDRGEVSIREVCEVLEAATAGKRAPAYTTVQTTVYRMETKGIVRRVRKSGNLHLFKAAVTRESAQRTLIDELLGFFGGSGMPVMAHLIQSGKLTLDDVKEAERELQKKGKKS</sequence>
<evidence type="ECO:0000256" key="4">
    <source>
        <dbReference type="ARBA" id="ARBA00023163"/>
    </source>
</evidence>
<reference evidence="5 6" key="1">
    <citation type="submission" date="2016-10" db="EMBL/GenBank/DDBJ databases">
        <authorList>
            <person name="de Groot N.N."/>
        </authorList>
    </citation>
    <scope>NUCLEOTIDE SEQUENCE [LARGE SCALE GENOMIC DNA]</scope>
    <source>
        <strain evidence="5 6">AB35.6</strain>
    </source>
</reference>
<organism evidence="5 6">
    <name type="scientific">Terriglobus roseus</name>
    <dbReference type="NCBI Taxonomy" id="392734"/>
    <lineage>
        <taxon>Bacteria</taxon>
        <taxon>Pseudomonadati</taxon>
        <taxon>Acidobacteriota</taxon>
        <taxon>Terriglobia</taxon>
        <taxon>Terriglobales</taxon>
        <taxon>Acidobacteriaceae</taxon>
        <taxon>Terriglobus</taxon>
    </lineage>
</organism>
<dbReference type="GO" id="GO:0045892">
    <property type="term" value="P:negative regulation of DNA-templated transcription"/>
    <property type="evidence" value="ECO:0007669"/>
    <property type="project" value="InterPro"/>
</dbReference>
<keyword evidence="4" id="KW-0804">Transcription</keyword>
<dbReference type="AlphaFoldDB" id="A0A1H4NKF8"/>
<proteinExistence type="inferred from homology"/>
<gene>
    <name evidence="5" type="ORF">SAMN05443244_2271</name>
</gene>
<dbReference type="Gene3D" id="1.10.10.10">
    <property type="entry name" value="Winged helix-like DNA-binding domain superfamily/Winged helix DNA-binding domain"/>
    <property type="match status" value="1"/>
</dbReference>
<dbReference type="InterPro" id="IPR036388">
    <property type="entry name" value="WH-like_DNA-bd_sf"/>
</dbReference>
<protein>
    <submittedName>
        <fullName evidence="5">Predicted transcriptional regulator</fullName>
    </submittedName>
</protein>
<dbReference type="OrthoDB" id="279010at2"/>
<name>A0A1H4NKF8_9BACT</name>
<evidence type="ECO:0000313" key="5">
    <source>
        <dbReference type="EMBL" id="SEB95368.1"/>
    </source>
</evidence>
<keyword evidence="3" id="KW-0238">DNA-binding</keyword>
<evidence type="ECO:0000256" key="1">
    <source>
        <dbReference type="ARBA" id="ARBA00011046"/>
    </source>
</evidence>
<keyword evidence="2" id="KW-0805">Transcription regulation</keyword>
<dbReference type="SUPFAM" id="SSF46785">
    <property type="entry name" value="Winged helix' DNA-binding domain"/>
    <property type="match status" value="1"/>
</dbReference>
<dbReference type="InterPro" id="IPR005650">
    <property type="entry name" value="BlaI_family"/>
</dbReference>
<accession>A0A1H4NKF8</accession>
<dbReference type="Pfam" id="PF03965">
    <property type="entry name" value="Penicillinase_R"/>
    <property type="match status" value="1"/>
</dbReference>
<comment type="similarity">
    <text evidence="1">Belongs to the BlaI transcriptional regulatory family.</text>
</comment>
<dbReference type="Proteomes" id="UP000182409">
    <property type="component" value="Unassembled WGS sequence"/>
</dbReference>
<evidence type="ECO:0000313" key="6">
    <source>
        <dbReference type="Proteomes" id="UP000182409"/>
    </source>
</evidence>